<dbReference type="Proteomes" id="UP000248423">
    <property type="component" value="Unassembled WGS sequence"/>
</dbReference>
<organism evidence="1 2">
    <name type="scientific">Aspergillus sclerotiicarbonarius (strain CBS 121057 / IBT 28362)</name>
    <dbReference type="NCBI Taxonomy" id="1448318"/>
    <lineage>
        <taxon>Eukaryota</taxon>
        <taxon>Fungi</taxon>
        <taxon>Dikarya</taxon>
        <taxon>Ascomycota</taxon>
        <taxon>Pezizomycotina</taxon>
        <taxon>Eurotiomycetes</taxon>
        <taxon>Eurotiomycetidae</taxon>
        <taxon>Eurotiales</taxon>
        <taxon>Aspergillaceae</taxon>
        <taxon>Aspergillus</taxon>
        <taxon>Aspergillus subgen. Circumdati</taxon>
    </lineage>
</organism>
<dbReference type="EMBL" id="KZ826384">
    <property type="protein sequence ID" value="PYI03133.1"/>
    <property type="molecule type" value="Genomic_DNA"/>
</dbReference>
<protein>
    <submittedName>
        <fullName evidence="1">Uncharacterized protein</fullName>
    </submittedName>
</protein>
<keyword evidence="2" id="KW-1185">Reference proteome</keyword>
<gene>
    <name evidence="1" type="ORF">BO78DRAFT_432320</name>
</gene>
<accession>A0A319FAT1</accession>
<name>A0A319FAT1_ASPSB</name>
<reference evidence="1 2" key="1">
    <citation type="submission" date="2018-02" db="EMBL/GenBank/DDBJ databases">
        <title>The genomes of Aspergillus section Nigri reveals drivers in fungal speciation.</title>
        <authorList>
            <consortium name="DOE Joint Genome Institute"/>
            <person name="Vesth T.C."/>
            <person name="Nybo J."/>
            <person name="Theobald S."/>
            <person name="Brandl J."/>
            <person name="Frisvad J.C."/>
            <person name="Nielsen K.F."/>
            <person name="Lyhne E.K."/>
            <person name="Kogle M.E."/>
            <person name="Kuo A."/>
            <person name="Riley R."/>
            <person name="Clum A."/>
            <person name="Nolan M."/>
            <person name="Lipzen A."/>
            <person name="Salamov A."/>
            <person name="Henrissat B."/>
            <person name="Wiebenga A."/>
            <person name="De vries R.P."/>
            <person name="Grigoriev I.V."/>
            <person name="Mortensen U.H."/>
            <person name="Andersen M.R."/>
            <person name="Baker S.E."/>
        </authorList>
    </citation>
    <scope>NUCLEOTIDE SEQUENCE [LARGE SCALE GENOMIC DNA]</scope>
    <source>
        <strain evidence="1 2">CBS 121057</strain>
    </source>
</reference>
<dbReference type="STRING" id="1448318.A0A319FAT1"/>
<dbReference type="AlphaFoldDB" id="A0A319FAT1"/>
<dbReference type="OrthoDB" id="3565477at2759"/>
<dbReference type="VEuPathDB" id="FungiDB:BO78DRAFT_432320"/>
<proteinExistence type="predicted"/>
<sequence length="100" mass="10885">MGHLLSQPLQRCLFIVRSFFQGNSYPISYRCALIKRNPFIFDSAAKGIVHYFFKTSPESFGGLSAALELCLPASATAHPVLGFLVRGYPGLFSPGLKASS</sequence>
<evidence type="ECO:0000313" key="1">
    <source>
        <dbReference type="EMBL" id="PYI03133.1"/>
    </source>
</evidence>
<evidence type="ECO:0000313" key="2">
    <source>
        <dbReference type="Proteomes" id="UP000248423"/>
    </source>
</evidence>